<feature type="compositionally biased region" description="Low complexity" evidence="4">
    <location>
        <begin position="459"/>
        <end position="474"/>
    </location>
</feature>
<proteinExistence type="predicted"/>
<dbReference type="InterPro" id="IPR050117">
    <property type="entry name" value="MAPK"/>
</dbReference>
<evidence type="ECO:0000259" key="5">
    <source>
        <dbReference type="PROSITE" id="PS50011"/>
    </source>
</evidence>
<keyword evidence="7" id="KW-1185">Reference proteome</keyword>
<evidence type="ECO:0000256" key="1">
    <source>
        <dbReference type="ARBA" id="ARBA00022741"/>
    </source>
</evidence>
<dbReference type="SUPFAM" id="SSF56112">
    <property type="entry name" value="Protein kinase-like (PK-like)"/>
    <property type="match status" value="1"/>
</dbReference>
<dbReference type="PROSITE" id="PS00107">
    <property type="entry name" value="PROTEIN_KINASE_ATP"/>
    <property type="match status" value="1"/>
</dbReference>
<dbReference type="CDD" id="cd07834">
    <property type="entry name" value="STKc_MAPK"/>
    <property type="match status" value="1"/>
</dbReference>
<feature type="compositionally biased region" description="Polar residues" evidence="4">
    <location>
        <begin position="475"/>
        <end position="517"/>
    </location>
</feature>
<feature type="compositionally biased region" description="Low complexity" evidence="4">
    <location>
        <begin position="594"/>
        <end position="608"/>
    </location>
</feature>
<organism evidence="6 7">
    <name type="scientific">Blattamonas nauphoetae</name>
    <dbReference type="NCBI Taxonomy" id="2049346"/>
    <lineage>
        <taxon>Eukaryota</taxon>
        <taxon>Metamonada</taxon>
        <taxon>Preaxostyla</taxon>
        <taxon>Oxymonadida</taxon>
        <taxon>Blattamonas</taxon>
    </lineage>
</organism>
<reference evidence="6 7" key="1">
    <citation type="journal article" date="2022" name="bioRxiv">
        <title>Genomics of Preaxostyla Flagellates Illuminates Evolutionary Transitions and the Path Towards Mitochondrial Loss.</title>
        <authorList>
            <person name="Novak L.V.F."/>
            <person name="Treitli S.C."/>
            <person name="Pyrih J."/>
            <person name="Halakuc P."/>
            <person name="Pipaliya S.V."/>
            <person name="Vacek V."/>
            <person name="Brzon O."/>
            <person name="Soukal P."/>
            <person name="Eme L."/>
            <person name="Dacks J.B."/>
            <person name="Karnkowska A."/>
            <person name="Elias M."/>
            <person name="Hampl V."/>
        </authorList>
    </citation>
    <scope>NUCLEOTIDE SEQUENCE [LARGE SCALE GENOMIC DNA]</scope>
    <source>
        <strain evidence="6">NAU3</strain>
        <tissue evidence="6">Gut</tissue>
    </source>
</reference>
<dbReference type="InterPro" id="IPR011009">
    <property type="entry name" value="Kinase-like_dom_sf"/>
</dbReference>
<comment type="caution">
    <text evidence="6">The sequence shown here is derived from an EMBL/GenBank/DDBJ whole genome shotgun (WGS) entry which is preliminary data.</text>
</comment>
<feature type="compositionally biased region" description="Polar residues" evidence="4">
    <location>
        <begin position="560"/>
        <end position="574"/>
    </location>
</feature>
<protein>
    <submittedName>
        <fullName evidence="6">Mitogen-activated protein kinase</fullName>
        <ecNumber evidence="6">2.7.11.24</ecNumber>
    </submittedName>
</protein>
<dbReference type="EMBL" id="JARBJD010000150">
    <property type="protein sequence ID" value="KAK2949722.1"/>
    <property type="molecule type" value="Genomic_DNA"/>
</dbReference>
<dbReference type="Pfam" id="PF00069">
    <property type="entry name" value="Pkinase"/>
    <property type="match status" value="1"/>
</dbReference>
<keyword evidence="6" id="KW-0808">Transferase</keyword>
<evidence type="ECO:0000313" key="6">
    <source>
        <dbReference type="EMBL" id="KAK2949722.1"/>
    </source>
</evidence>
<keyword evidence="1 3" id="KW-0547">Nucleotide-binding</keyword>
<evidence type="ECO:0000313" key="7">
    <source>
        <dbReference type="Proteomes" id="UP001281761"/>
    </source>
</evidence>
<evidence type="ECO:0000256" key="2">
    <source>
        <dbReference type="ARBA" id="ARBA00022840"/>
    </source>
</evidence>
<dbReference type="InterPro" id="IPR008271">
    <property type="entry name" value="Ser/Thr_kinase_AS"/>
</dbReference>
<dbReference type="InterPro" id="IPR000719">
    <property type="entry name" value="Prot_kinase_dom"/>
</dbReference>
<dbReference type="Gene3D" id="1.10.510.10">
    <property type="entry name" value="Transferase(Phosphotransferase) domain 1"/>
    <property type="match status" value="1"/>
</dbReference>
<evidence type="ECO:0000256" key="3">
    <source>
        <dbReference type="PROSITE-ProRule" id="PRU10141"/>
    </source>
</evidence>
<dbReference type="Gene3D" id="3.30.200.20">
    <property type="entry name" value="Phosphorylase Kinase, domain 1"/>
    <property type="match status" value="1"/>
</dbReference>
<evidence type="ECO:0000256" key="4">
    <source>
        <dbReference type="SAM" id="MobiDB-lite"/>
    </source>
</evidence>
<dbReference type="EC" id="2.7.11.24" evidence="6"/>
<dbReference type="Proteomes" id="UP001281761">
    <property type="component" value="Unassembled WGS sequence"/>
</dbReference>
<feature type="compositionally biased region" description="Polar residues" evidence="4">
    <location>
        <begin position="532"/>
        <end position="542"/>
    </location>
</feature>
<feature type="compositionally biased region" description="Polar residues" evidence="4">
    <location>
        <begin position="419"/>
        <end position="455"/>
    </location>
</feature>
<dbReference type="SMART" id="SM00220">
    <property type="entry name" value="S_TKc"/>
    <property type="match status" value="1"/>
</dbReference>
<keyword evidence="2 3" id="KW-0067">ATP-binding</keyword>
<feature type="binding site" evidence="3">
    <location>
        <position position="42"/>
    </location>
    <ligand>
        <name>ATP</name>
        <dbReference type="ChEBI" id="CHEBI:30616"/>
    </ligand>
</feature>
<sequence>MTAMSSFALPERYQAIKVLGKGAYGVVLAADDTQTGERVAIKRIPNAFASRTEGKRTLRDIRIVSQLNHENIIPLIDILPPQSFEDFTDVYTVIELMDIDLHQLIKDPHPISEDHIQYFMFQLLKGLSYLHQHKIAHRDLKPSNVLVNKDCTLKICDFGLAKPISESSDVLQTEYVSTRWYRAPEIILTSRFYTESVDIWSVGCIFVEMFTRSTLFPGRDYLHQLHLVIDRIGTPSDDSLKLIDNEKAYKYVRTLKSTNSEESWKDWFIHRNVSIPDDAIDLISKMIVFDPSKRITAAEALAHPYFDSLDLEAPPAINVDPDSPPVNPSPFSVTLPSLFSLNYESHIHTQLQVKHLLYQEILKFHPSLAEEQHYSPPSTIFHISEIANPGFLTEQLKLPLPTPSDTNTVSDSPEDEMTPNLQLPTETPHAQTLFGPTSSPFQTPIRRNTITNQDHTPLPSQSSPSQSKSGKSSQNPLKMSTPSGYGGRKNSTSKSPIVSGRSTPNVAKSTKLPTYTPASHYDQTPDYISTPPLHNTAASTPTKRIASVRLSPLTRLRSDSPMSKQRSLSQSPLSTVRAPQRKASTPAPIQTSGTQKVSSKTNTTTTQQTRKKEKSVSSPYKTSLLRGKK</sequence>
<dbReference type="PANTHER" id="PTHR24055">
    <property type="entry name" value="MITOGEN-ACTIVATED PROTEIN KINASE"/>
    <property type="match status" value="1"/>
</dbReference>
<gene>
    <name evidence="6" type="ORF">BLNAU_15296</name>
</gene>
<dbReference type="PROSITE" id="PS00108">
    <property type="entry name" value="PROTEIN_KINASE_ST"/>
    <property type="match status" value="1"/>
</dbReference>
<feature type="region of interest" description="Disordered" evidence="4">
    <location>
        <begin position="396"/>
        <end position="629"/>
    </location>
</feature>
<dbReference type="PROSITE" id="PS50011">
    <property type="entry name" value="PROTEIN_KINASE_DOM"/>
    <property type="match status" value="1"/>
</dbReference>
<keyword evidence="6" id="KW-0418">Kinase</keyword>
<name>A0ABQ9XGF6_9EUKA</name>
<dbReference type="InterPro" id="IPR017441">
    <property type="entry name" value="Protein_kinase_ATP_BS"/>
</dbReference>
<dbReference type="GO" id="GO:0004707">
    <property type="term" value="F:MAP kinase activity"/>
    <property type="evidence" value="ECO:0007669"/>
    <property type="project" value="UniProtKB-EC"/>
</dbReference>
<accession>A0ABQ9XGF6</accession>
<feature type="domain" description="Protein kinase" evidence="5">
    <location>
        <begin position="13"/>
        <end position="306"/>
    </location>
</feature>